<evidence type="ECO:0000256" key="1">
    <source>
        <dbReference type="SAM" id="Coils"/>
    </source>
</evidence>
<sequence>MNGEVEYQPASVKELLAEMKDTAELLIDLSYSAVLLGSDDIAEEVLTLEDRMDILQMRARMSLLLAARNPEDAEALAPVLGVVGAAEKISDASGDIAKIVLEDIGLPEAMRAALPEAVETLVRATLVPDADLAGRTLGDVNLETETGIRVIAVRRDGEWLTNPGADTRLTPGDVLLLRGNEEALGEVYERVTGRAYEAVEAAEPAIDDLERAVDSIVLMKNMSELAVDLAYGAALFDSTAVAEEVLELEAEVDALQSRFEAWTLQAAGRVEDPVALRGLVHLARSTEVISDAALEISEGVLRGLGTHPVVAEAVRESDEVIVRLQVADGSALAGATLRDEMVATETGMRVIAVRRGAVAGTTTQSRFGRARGEWVVSPRAETELHAGDVLIAKGTRAGAGRLAELAGDALDEDYG</sequence>
<feature type="domain" description="RCK C-terminal" evidence="2">
    <location>
        <begin position="107"/>
        <end position="193"/>
    </location>
</feature>
<organism evidence="3 4">
    <name type="scientific">Halomarina halobia</name>
    <dbReference type="NCBI Taxonomy" id="3033386"/>
    <lineage>
        <taxon>Archaea</taxon>
        <taxon>Methanobacteriati</taxon>
        <taxon>Methanobacteriota</taxon>
        <taxon>Stenosarchaea group</taxon>
        <taxon>Halobacteria</taxon>
        <taxon>Halobacteriales</taxon>
        <taxon>Natronomonadaceae</taxon>
        <taxon>Halomarina</taxon>
    </lineage>
</organism>
<dbReference type="PANTHER" id="PTHR30445:SF8">
    <property type="entry name" value="K(+)_H(+) ANTIPORTER SUBUNIT KHTT"/>
    <property type="match status" value="1"/>
</dbReference>
<accession>A0ABD6A9I2</accession>
<dbReference type="Pfam" id="PF02080">
    <property type="entry name" value="TrkA_C"/>
    <property type="match status" value="2"/>
</dbReference>
<dbReference type="Gene3D" id="1.20.58.220">
    <property type="entry name" value="Phosphate transport system protein phou homolog 2, domain 2"/>
    <property type="match status" value="2"/>
</dbReference>
<dbReference type="Gene3D" id="3.30.70.1450">
    <property type="entry name" value="Regulator of K+ conductance, C-terminal domain"/>
    <property type="match status" value="2"/>
</dbReference>
<name>A0ABD6A9I2_9EURY</name>
<feature type="coiled-coil region" evidence="1">
    <location>
        <begin position="238"/>
        <end position="265"/>
    </location>
</feature>
<dbReference type="PROSITE" id="PS51202">
    <property type="entry name" value="RCK_C"/>
    <property type="match status" value="2"/>
</dbReference>
<keyword evidence="3" id="KW-0407">Ion channel</keyword>
<dbReference type="SUPFAM" id="SSF109755">
    <property type="entry name" value="PhoU-like"/>
    <property type="match status" value="1"/>
</dbReference>
<evidence type="ECO:0000313" key="3">
    <source>
        <dbReference type="EMBL" id="MFC7317264.1"/>
    </source>
</evidence>
<dbReference type="InterPro" id="IPR036721">
    <property type="entry name" value="RCK_C_sf"/>
</dbReference>
<proteinExistence type="predicted"/>
<dbReference type="Proteomes" id="UP001596547">
    <property type="component" value="Unassembled WGS sequence"/>
</dbReference>
<reference evidence="3 4" key="1">
    <citation type="journal article" date="2019" name="Int. J. Syst. Evol. Microbiol.">
        <title>The Global Catalogue of Microorganisms (GCM) 10K type strain sequencing project: providing services to taxonomists for standard genome sequencing and annotation.</title>
        <authorList>
            <consortium name="The Broad Institute Genomics Platform"/>
            <consortium name="The Broad Institute Genome Sequencing Center for Infectious Disease"/>
            <person name="Wu L."/>
            <person name="Ma J."/>
        </authorList>
    </citation>
    <scope>NUCLEOTIDE SEQUENCE [LARGE SCALE GENOMIC DNA]</scope>
    <source>
        <strain evidence="3 4">PSR21</strain>
    </source>
</reference>
<dbReference type="RefSeq" id="WP_276303486.1">
    <property type="nucleotide sequence ID" value="NZ_CP119992.1"/>
</dbReference>
<dbReference type="InterPro" id="IPR006037">
    <property type="entry name" value="RCK_C"/>
</dbReference>
<dbReference type="GO" id="GO:0034220">
    <property type="term" value="P:monoatomic ion transmembrane transport"/>
    <property type="evidence" value="ECO:0007669"/>
    <property type="project" value="UniProtKB-KW"/>
</dbReference>
<gene>
    <name evidence="3" type="ORF">ACFQPE_10730</name>
</gene>
<keyword evidence="1" id="KW-0175">Coiled coil</keyword>
<feature type="domain" description="RCK C-terminal" evidence="2">
    <location>
        <begin position="307"/>
        <end position="408"/>
    </location>
</feature>
<dbReference type="AlphaFoldDB" id="A0ABD6A9I2"/>
<keyword evidence="4" id="KW-1185">Reference proteome</keyword>
<keyword evidence="3" id="KW-0813">Transport</keyword>
<dbReference type="Pfam" id="PF01895">
    <property type="entry name" value="PhoU"/>
    <property type="match status" value="2"/>
</dbReference>
<evidence type="ECO:0000259" key="2">
    <source>
        <dbReference type="PROSITE" id="PS51202"/>
    </source>
</evidence>
<dbReference type="PANTHER" id="PTHR30445">
    <property type="entry name" value="K(+)_H(+) ANTIPORTER SUBUNIT KHTT"/>
    <property type="match status" value="1"/>
</dbReference>
<comment type="caution">
    <text evidence="3">The sequence shown here is derived from an EMBL/GenBank/DDBJ whole genome shotgun (WGS) entry which is preliminary data.</text>
</comment>
<evidence type="ECO:0000313" key="4">
    <source>
        <dbReference type="Proteomes" id="UP001596547"/>
    </source>
</evidence>
<dbReference type="SUPFAM" id="SSF116726">
    <property type="entry name" value="TrkA C-terminal domain-like"/>
    <property type="match status" value="2"/>
</dbReference>
<dbReference type="InterPro" id="IPR050144">
    <property type="entry name" value="AAE_transporter"/>
</dbReference>
<dbReference type="EMBL" id="JBHTBF010000002">
    <property type="protein sequence ID" value="MFC7317264.1"/>
    <property type="molecule type" value="Genomic_DNA"/>
</dbReference>
<protein>
    <submittedName>
        <fullName evidence="3">Potassium channel family protein</fullName>
    </submittedName>
</protein>
<dbReference type="GeneID" id="79316077"/>
<dbReference type="InterPro" id="IPR026022">
    <property type="entry name" value="PhoU_dom"/>
</dbReference>
<dbReference type="InterPro" id="IPR038078">
    <property type="entry name" value="PhoU-like_sf"/>
</dbReference>
<keyword evidence="3" id="KW-0406">Ion transport</keyword>